<name>A0A644XLG5_9ZZZZ</name>
<accession>A0A644XLG5</accession>
<dbReference type="AlphaFoldDB" id="A0A644XLG5"/>
<dbReference type="InterPro" id="IPR050553">
    <property type="entry name" value="Thioredoxin_ResA/DsbE_sf"/>
</dbReference>
<sequence>MAIRDSLDTLAKTIYADQRNFTLDLINKNSASLGSLFVLYQYFGRQPVLDPFEYFSVYEKLAKNLAAKYPDFEHVGHLNMKVNKTKLAMQEETEIKNRLDTGKVAPDFSLPDINENQFKLSDLKGYVVLLHFWASWSGESIRQLPALRQYQQSYGPKGLAIVSVSFDYDRNNWTATVEKEKMKWTNICDLKYTDSPIAKLYHVEQTPYFFLLDRKGIIVSKNSNIDVVGNEIYKLFRPI</sequence>
<organism evidence="6">
    <name type="scientific">bioreactor metagenome</name>
    <dbReference type="NCBI Taxonomy" id="1076179"/>
    <lineage>
        <taxon>unclassified sequences</taxon>
        <taxon>metagenomes</taxon>
        <taxon>ecological metagenomes</taxon>
    </lineage>
</organism>
<dbReference type="InterPro" id="IPR000866">
    <property type="entry name" value="AhpC/TSA"/>
</dbReference>
<feature type="domain" description="Thioredoxin" evidence="5">
    <location>
        <begin position="99"/>
        <end position="239"/>
    </location>
</feature>
<evidence type="ECO:0000313" key="6">
    <source>
        <dbReference type="EMBL" id="MPM16807.1"/>
    </source>
</evidence>
<dbReference type="GO" id="GO:0030313">
    <property type="term" value="C:cell envelope"/>
    <property type="evidence" value="ECO:0007669"/>
    <property type="project" value="UniProtKB-SubCell"/>
</dbReference>
<gene>
    <name evidence="6" type="primary">resA_54</name>
    <name evidence="6" type="ORF">SDC9_63189</name>
</gene>
<evidence type="ECO:0000256" key="3">
    <source>
        <dbReference type="ARBA" id="ARBA00023157"/>
    </source>
</evidence>
<dbReference type="Gene3D" id="3.40.30.10">
    <property type="entry name" value="Glutaredoxin"/>
    <property type="match status" value="1"/>
</dbReference>
<dbReference type="PANTHER" id="PTHR42852">
    <property type="entry name" value="THIOL:DISULFIDE INTERCHANGE PROTEIN DSBE"/>
    <property type="match status" value="1"/>
</dbReference>
<evidence type="ECO:0000256" key="2">
    <source>
        <dbReference type="ARBA" id="ARBA00022748"/>
    </source>
</evidence>
<dbReference type="InterPro" id="IPR036249">
    <property type="entry name" value="Thioredoxin-like_sf"/>
</dbReference>
<keyword evidence="4" id="KW-0676">Redox-active center</keyword>
<dbReference type="InterPro" id="IPR013766">
    <property type="entry name" value="Thioredoxin_domain"/>
</dbReference>
<dbReference type="GO" id="GO:0016491">
    <property type="term" value="F:oxidoreductase activity"/>
    <property type="evidence" value="ECO:0007669"/>
    <property type="project" value="InterPro"/>
</dbReference>
<comment type="caution">
    <text evidence="6">The sequence shown here is derived from an EMBL/GenBank/DDBJ whole genome shotgun (WGS) entry which is preliminary data.</text>
</comment>
<evidence type="ECO:0000256" key="4">
    <source>
        <dbReference type="ARBA" id="ARBA00023284"/>
    </source>
</evidence>
<dbReference type="EMBL" id="VSSQ01002681">
    <property type="protein sequence ID" value="MPM16807.1"/>
    <property type="molecule type" value="Genomic_DNA"/>
</dbReference>
<dbReference type="PROSITE" id="PS51352">
    <property type="entry name" value="THIOREDOXIN_2"/>
    <property type="match status" value="1"/>
</dbReference>
<keyword evidence="3" id="KW-1015">Disulfide bond</keyword>
<reference evidence="6" key="1">
    <citation type="submission" date="2019-08" db="EMBL/GenBank/DDBJ databases">
        <authorList>
            <person name="Kucharzyk K."/>
            <person name="Murdoch R.W."/>
            <person name="Higgins S."/>
            <person name="Loffler F."/>
        </authorList>
    </citation>
    <scope>NUCLEOTIDE SEQUENCE</scope>
</reference>
<dbReference type="CDD" id="cd02966">
    <property type="entry name" value="TlpA_like_family"/>
    <property type="match status" value="1"/>
</dbReference>
<comment type="subcellular location">
    <subcellularLocation>
        <location evidence="1">Cell envelope</location>
    </subcellularLocation>
</comment>
<keyword evidence="2" id="KW-0201">Cytochrome c-type biogenesis</keyword>
<proteinExistence type="predicted"/>
<dbReference type="GO" id="GO:0016209">
    <property type="term" value="F:antioxidant activity"/>
    <property type="evidence" value="ECO:0007669"/>
    <property type="project" value="InterPro"/>
</dbReference>
<evidence type="ECO:0000256" key="1">
    <source>
        <dbReference type="ARBA" id="ARBA00004196"/>
    </source>
</evidence>
<protein>
    <submittedName>
        <fullName evidence="6">Thiol-disulfide oxidoreductase ResA</fullName>
    </submittedName>
</protein>
<evidence type="ECO:0000259" key="5">
    <source>
        <dbReference type="PROSITE" id="PS51352"/>
    </source>
</evidence>
<dbReference type="PANTHER" id="PTHR42852:SF6">
    <property type="entry name" value="THIOL:DISULFIDE INTERCHANGE PROTEIN DSBE"/>
    <property type="match status" value="1"/>
</dbReference>
<dbReference type="Pfam" id="PF00578">
    <property type="entry name" value="AhpC-TSA"/>
    <property type="match status" value="1"/>
</dbReference>
<dbReference type="GO" id="GO:0017004">
    <property type="term" value="P:cytochrome complex assembly"/>
    <property type="evidence" value="ECO:0007669"/>
    <property type="project" value="UniProtKB-KW"/>
</dbReference>
<dbReference type="SUPFAM" id="SSF52833">
    <property type="entry name" value="Thioredoxin-like"/>
    <property type="match status" value="1"/>
</dbReference>